<gene>
    <name evidence="1" type="ORF">CCAP1982_LOCUS7523</name>
</gene>
<dbReference type="Proteomes" id="UP000606786">
    <property type="component" value="Unassembled WGS sequence"/>
</dbReference>
<accession>A0A811UM67</accession>
<evidence type="ECO:0000313" key="1">
    <source>
        <dbReference type="EMBL" id="CAD6998976.1"/>
    </source>
</evidence>
<organism evidence="1 2">
    <name type="scientific">Ceratitis capitata</name>
    <name type="common">Mediterranean fruit fly</name>
    <name type="synonym">Tephritis capitata</name>
    <dbReference type="NCBI Taxonomy" id="7213"/>
    <lineage>
        <taxon>Eukaryota</taxon>
        <taxon>Metazoa</taxon>
        <taxon>Ecdysozoa</taxon>
        <taxon>Arthropoda</taxon>
        <taxon>Hexapoda</taxon>
        <taxon>Insecta</taxon>
        <taxon>Pterygota</taxon>
        <taxon>Neoptera</taxon>
        <taxon>Endopterygota</taxon>
        <taxon>Diptera</taxon>
        <taxon>Brachycera</taxon>
        <taxon>Muscomorpha</taxon>
        <taxon>Tephritoidea</taxon>
        <taxon>Tephritidae</taxon>
        <taxon>Ceratitis</taxon>
        <taxon>Ceratitis</taxon>
    </lineage>
</organism>
<name>A0A811UM67_CERCA</name>
<dbReference type="EMBL" id="CAJHJT010000012">
    <property type="protein sequence ID" value="CAD6998976.1"/>
    <property type="molecule type" value="Genomic_DNA"/>
</dbReference>
<dbReference type="AlphaFoldDB" id="A0A811UM67"/>
<evidence type="ECO:0000313" key="2">
    <source>
        <dbReference type="Proteomes" id="UP000606786"/>
    </source>
</evidence>
<keyword evidence="2" id="KW-1185">Reference proteome</keyword>
<reference evidence="1" key="1">
    <citation type="submission" date="2020-11" db="EMBL/GenBank/DDBJ databases">
        <authorList>
            <person name="Whitehead M."/>
        </authorList>
    </citation>
    <scope>NUCLEOTIDE SEQUENCE</scope>
    <source>
        <strain evidence="1">EGII</strain>
    </source>
</reference>
<proteinExistence type="predicted"/>
<sequence length="118" mass="13583">MSVCVCVCILIFTAEYKNKKDRRIEQPTQLQLYDVQVVQFYPYAVPPRQYTTPQPTRRPSNILNGSRHGATRWAPTRYTKAYSAMLIHKPTHLHVAVQLIIGGGGDEEEKTRLNIEIR</sequence>
<protein>
    <submittedName>
        <fullName evidence="1">(Mediterranean fruit fly) hypothetical protein</fullName>
    </submittedName>
</protein>
<comment type="caution">
    <text evidence="1">The sequence shown here is derived from an EMBL/GenBank/DDBJ whole genome shotgun (WGS) entry which is preliminary data.</text>
</comment>